<dbReference type="AlphaFoldDB" id="A0A232LPL6"/>
<evidence type="ECO:0000313" key="2">
    <source>
        <dbReference type="EMBL" id="OXV06072.1"/>
    </source>
</evidence>
<keyword evidence="3" id="KW-1185">Reference proteome</keyword>
<reference evidence="2 3" key="1">
    <citation type="journal article" date="2015" name="Environ. Microbiol.">
        <title>Metagenome sequence of Elaphomyces granulatus from sporocarp tissue reveals Ascomycota ectomycorrhizal fingerprints of genome expansion and a Proteobacteria-rich microbiome.</title>
        <authorList>
            <person name="Quandt C.A."/>
            <person name="Kohler A."/>
            <person name="Hesse C.N."/>
            <person name="Sharpton T.J."/>
            <person name="Martin F."/>
            <person name="Spatafora J.W."/>
        </authorList>
    </citation>
    <scope>NUCLEOTIDE SEQUENCE [LARGE SCALE GENOMIC DNA]</scope>
    <source>
        <strain evidence="2 3">OSC145934</strain>
    </source>
</reference>
<feature type="non-terminal residue" evidence="2">
    <location>
        <position position="22"/>
    </location>
</feature>
<feature type="region of interest" description="Disordered" evidence="1">
    <location>
        <begin position="1"/>
        <end position="22"/>
    </location>
</feature>
<protein>
    <submittedName>
        <fullName evidence="2">Uncharacterized protein</fullName>
    </submittedName>
</protein>
<feature type="non-terminal residue" evidence="2">
    <location>
        <position position="1"/>
    </location>
</feature>
<proteinExistence type="predicted"/>
<evidence type="ECO:0000313" key="3">
    <source>
        <dbReference type="Proteomes" id="UP000243515"/>
    </source>
</evidence>
<gene>
    <name evidence="2" type="ORF">Egran_06160</name>
</gene>
<dbReference type="Proteomes" id="UP000243515">
    <property type="component" value="Unassembled WGS sequence"/>
</dbReference>
<organism evidence="2 3">
    <name type="scientific">Elaphomyces granulatus</name>
    <dbReference type="NCBI Taxonomy" id="519963"/>
    <lineage>
        <taxon>Eukaryota</taxon>
        <taxon>Fungi</taxon>
        <taxon>Dikarya</taxon>
        <taxon>Ascomycota</taxon>
        <taxon>Pezizomycotina</taxon>
        <taxon>Eurotiomycetes</taxon>
        <taxon>Eurotiomycetidae</taxon>
        <taxon>Eurotiales</taxon>
        <taxon>Elaphomycetaceae</taxon>
        <taxon>Elaphomyces</taxon>
    </lineage>
</organism>
<accession>A0A232LPL6</accession>
<sequence length="22" mass="2678">AKRRIRREPRDFKQEPGIQLAL</sequence>
<name>A0A232LPL6_9EURO</name>
<dbReference type="EMBL" id="NPHW01006157">
    <property type="protein sequence ID" value="OXV06072.1"/>
    <property type="molecule type" value="Genomic_DNA"/>
</dbReference>
<evidence type="ECO:0000256" key="1">
    <source>
        <dbReference type="SAM" id="MobiDB-lite"/>
    </source>
</evidence>
<comment type="caution">
    <text evidence="2">The sequence shown here is derived from an EMBL/GenBank/DDBJ whole genome shotgun (WGS) entry which is preliminary data.</text>
</comment>